<keyword evidence="3" id="KW-0121">Carboxypeptidase</keyword>
<dbReference type="Gene3D" id="2.60.40.1120">
    <property type="entry name" value="Carboxypeptidase-like, regulatory domain"/>
    <property type="match status" value="1"/>
</dbReference>
<dbReference type="AlphaFoldDB" id="A0AAU7W5Z0"/>
<dbReference type="Gene3D" id="2.60.40.2700">
    <property type="match status" value="1"/>
</dbReference>
<dbReference type="InterPro" id="IPR006311">
    <property type="entry name" value="TAT_signal"/>
</dbReference>
<dbReference type="Pfam" id="PF13620">
    <property type="entry name" value="CarboxypepD_reg"/>
    <property type="match status" value="1"/>
</dbReference>
<protein>
    <submittedName>
        <fullName evidence="3">Carboxypeptidase regulatory-like domain-containing protein</fullName>
    </submittedName>
</protein>
<feature type="domain" description="SLH" evidence="2">
    <location>
        <begin position="724"/>
        <end position="785"/>
    </location>
</feature>
<sequence>MQTHAHGSPPGRLGRRLLAAAGAFAVALGLAGFAAPANAAEPETTGSIAGVVTGEAGAPLEGVWVQLFHCDPDFDPTQQIDCWNLLWGEGQDARTAADGSFAIEGLEPGTYRAALGPQASTAQYVYEYWDGAASLEGATDIVVTAGAAATIAPTLEVGATVSGTVVDDAGAPVAGGYVYAYLTSDLNSTRGGASVAGDGSYTITGLPAGEYVLKAGPGWGSTTELVDEYWQDVYSADAATRLDLEAGQAVTADFELNAGAVIEGTVTSGGAPVEGVDVSAVYAGSPDRWVETVTATTAADGTYRLAGLEQADYVVGFSDFDGDLGQQFWQGAVDRASATVLSVAPGDEVEGVDAQLTAGGSVSGILTQGAAGAATPAAGAYFDVLRKDAAGAWERVTSERAGEDGGYEVSGLAPGEYTVLSYGSSSASWAATYYGDAYYPEEAAAVQVAAATDAGDVDVLTRPGVTIGGSVIDEHGGPARDARVTILYERAPGTWAEPPAHGGSGDEISYRAGGMPPGNYVVKFEDVSGSADPYVTQYWERAATQAEATVIEAPNGGEFFGIDAVMSRTEPEPEPAPTSTLTGVAQVGQTLTANAGDWGPGAELAYRWLAGGQPVDGATGAEFTPADAQAGAAISVEVTGTRPGAEPLVATSAATAAVLPRFADVTGTTGHAANVAWAGANGVIDGVRGTDGIVRFDAKAAATRATVAVALYRLAGSPEFVLPATPTFRDVPADHEARTAIEWLKAEGITSVTGTFSPSAQLKRQELAAFLYRAADVSFTAPATATFSDVPKGHAFFTPIEWLKAEGITTVSGTFGPTTVVTREHLATFLKRWDAVTAE</sequence>
<evidence type="ECO:0000256" key="1">
    <source>
        <dbReference type="SAM" id="SignalP"/>
    </source>
</evidence>
<dbReference type="GO" id="GO:0004180">
    <property type="term" value="F:carboxypeptidase activity"/>
    <property type="evidence" value="ECO:0007669"/>
    <property type="project" value="UniProtKB-KW"/>
</dbReference>
<name>A0AAU7W5Z0_9MICO</name>
<evidence type="ECO:0000259" key="2">
    <source>
        <dbReference type="PROSITE" id="PS51272"/>
    </source>
</evidence>
<keyword evidence="3" id="KW-0645">Protease</keyword>
<dbReference type="PROSITE" id="PS51272">
    <property type="entry name" value="SLH"/>
    <property type="match status" value="1"/>
</dbReference>
<keyword evidence="1" id="KW-0732">Signal</keyword>
<keyword evidence="3" id="KW-0378">Hydrolase</keyword>
<dbReference type="PROSITE" id="PS51318">
    <property type="entry name" value="TAT"/>
    <property type="match status" value="1"/>
</dbReference>
<accession>A0AAU7W5Z0</accession>
<reference evidence="3" key="1">
    <citation type="submission" date="2024-05" db="EMBL/GenBank/DDBJ databases">
        <authorList>
            <person name="Yu L."/>
        </authorList>
    </citation>
    <scope>NUCLEOTIDE SEQUENCE</scope>
    <source>
        <strain evidence="3">G08B096</strain>
    </source>
</reference>
<dbReference type="RefSeq" id="WP_350347886.1">
    <property type="nucleotide sequence ID" value="NZ_CP158374.1"/>
</dbReference>
<dbReference type="GO" id="GO:0030246">
    <property type="term" value="F:carbohydrate binding"/>
    <property type="evidence" value="ECO:0007669"/>
    <property type="project" value="InterPro"/>
</dbReference>
<feature type="signal peptide" evidence="1">
    <location>
        <begin position="1"/>
        <end position="39"/>
    </location>
</feature>
<organism evidence="3">
    <name type="scientific">Agromyces sp. G08B096</name>
    <dbReference type="NCBI Taxonomy" id="3156399"/>
    <lineage>
        <taxon>Bacteria</taxon>
        <taxon>Bacillati</taxon>
        <taxon>Actinomycetota</taxon>
        <taxon>Actinomycetes</taxon>
        <taxon>Micrococcales</taxon>
        <taxon>Microbacteriaceae</taxon>
        <taxon>Agromyces</taxon>
    </lineage>
</organism>
<proteinExistence type="predicted"/>
<dbReference type="InterPro" id="IPR013784">
    <property type="entry name" value="Carb-bd-like_fold"/>
</dbReference>
<dbReference type="Pfam" id="PF00395">
    <property type="entry name" value="SLH"/>
    <property type="match status" value="2"/>
</dbReference>
<dbReference type="InterPro" id="IPR001119">
    <property type="entry name" value="SLH_dom"/>
</dbReference>
<dbReference type="SUPFAM" id="SSF49452">
    <property type="entry name" value="Starch-binding domain-like"/>
    <property type="match status" value="2"/>
</dbReference>
<gene>
    <name evidence="3" type="ORF">ABIQ69_14765</name>
</gene>
<dbReference type="EMBL" id="CP158374">
    <property type="protein sequence ID" value="XBX81864.1"/>
    <property type="molecule type" value="Genomic_DNA"/>
</dbReference>
<evidence type="ECO:0000313" key="3">
    <source>
        <dbReference type="EMBL" id="XBX81864.1"/>
    </source>
</evidence>
<feature type="chain" id="PRO_5044009042" evidence="1">
    <location>
        <begin position="40"/>
        <end position="839"/>
    </location>
</feature>